<keyword evidence="5" id="KW-0443">Lipid metabolism</keyword>
<dbReference type="InterPro" id="IPR009617">
    <property type="entry name" value="Seipin"/>
</dbReference>
<feature type="compositionally biased region" description="Basic residues" evidence="7">
    <location>
        <begin position="372"/>
        <end position="382"/>
    </location>
</feature>
<feature type="transmembrane region" description="Helical" evidence="8">
    <location>
        <begin position="233"/>
        <end position="260"/>
    </location>
</feature>
<dbReference type="GO" id="GO:0016874">
    <property type="term" value="F:ligase activity"/>
    <property type="evidence" value="ECO:0007669"/>
    <property type="project" value="UniProtKB-KW"/>
</dbReference>
<dbReference type="HOGENOM" id="CLU_043048_1_0_1"/>
<dbReference type="OrthoDB" id="3990054at2759"/>
<keyword evidence="6 8" id="KW-0472">Membrane</keyword>
<protein>
    <submittedName>
        <fullName evidence="9">Putative tubulin-tyrosine ligase protein</fullName>
    </submittedName>
</protein>
<keyword evidence="10" id="KW-1185">Reference proteome</keyword>
<dbReference type="eggNOG" id="KOG4200">
    <property type="taxonomic scope" value="Eukaryota"/>
</dbReference>
<evidence type="ECO:0000256" key="8">
    <source>
        <dbReference type="SAM" id="Phobius"/>
    </source>
</evidence>
<dbReference type="GO" id="GO:0140042">
    <property type="term" value="P:lipid droplet formation"/>
    <property type="evidence" value="ECO:0007669"/>
    <property type="project" value="UniProtKB-ARBA"/>
</dbReference>
<name>R8BWM6_PHAM7</name>
<dbReference type="AlphaFoldDB" id="R8BWM6"/>
<evidence type="ECO:0000256" key="4">
    <source>
        <dbReference type="ARBA" id="ARBA00022989"/>
    </source>
</evidence>
<dbReference type="GO" id="GO:0005789">
    <property type="term" value="C:endoplasmic reticulum membrane"/>
    <property type="evidence" value="ECO:0007669"/>
    <property type="project" value="UniProtKB-SubCell"/>
</dbReference>
<evidence type="ECO:0000256" key="5">
    <source>
        <dbReference type="ARBA" id="ARBA00023098"/>
    </source>
</evidence>
<feature type="region of interest" description="Disordered" evidence="7">
    <location>
        <begin position="274"/>
        <end position="382"/>
    </location>
</feature>
<keyword evidence="2 8" id="KW-0812">Transmembrane</keyword>
<feature type="compositionally biased region" description="Acidic residues" evidence="7">
    <location>
        <begin position="340"/>
        <end position="350"/>
    </location>
</feature>
<evidence type="ECO:0000256" key="2">
    <source>
        <dbReference type="ARBA" id="ARBA00022692"/>
    </source>
</evidence>
<organism evidence="9 10">
    <name type="scientific">Phaeoacremonium minimum (strain UCR-PA7)</name>
    <name type="common">Esca disease fungus</name>
    <name type="synonym">Togninia minima</name>
    <dbReference type="NCBI Taxonomy" id="1286976"/>
    <lineage>
        <taxon>Eukaryota</taxon>
        <taxon>Fungi</taxon>
        <taxon>Dikarya</taxon>
        <taxon>Ascomycota</taxon>
        <taxon>Pezizomycotina</taxon>
        <taxon>Sordariomycetes</taxon>
        <taxon>Sordariomycetidae</taxon>
        <taxon>Togniniales</taxon>
        <taxon>Togniniaceae</taxon>
        <taxon>Phaeoacremonium</taxon>
    </lineage>
</organism>
<evidence type="ECO:0000313" key="10">
    <source>
        <dbReference type="Proteomes" id="UP000014074"/>
    </source>
</evidence>
<dbReference type="GO" id="GO:0006629">
    <property type="term" value="P:lipid metabolic process"/>
    <property type="evidence" value="ECO:0007669"/>
    <property type="project" value="UniProtKB-KW"/>
</dbReference>
<dbReference type="RefSeq" id="XP_007911520.1">
    <property type="nucleotide sequence ID" value="XM_007913329.1"/>
</dbReference>
<dbReference type="PANTHER" id="PTHR21212:SF0">
    <property type="entry name" value="SEIPIN"/>
    <property type="match status" value="1"/>
</dbReference>
<evidence type="ECO:0000256" key="3">
    <source>
        <dbReference type="ARBA" id="ARBA00022824"/>
    </source>
</evidence>
<comment type="subcellular location">
    <subcellularLocation>
        <location evidence="1">Endoplasmic reticulum membrane</location>
        <topology evidence="1">Multi-pass membrane protein</topology>
    </subcellularLocation>
</comment>
<keyword evidence="3" id="KW-0256">Endoplasmic reticulum</keyword>
<dbReference type="CDD" id="cd23995">
    <property type="entry name" value="Seipin_BSCL2_like"/>
    <property type="match status" value="1"/>
</dbReference>
<dbReference type="Proteomes" id="UP000014074">
    <property type="component" value="Unassembled WGS sequence"/>
</dbReference>
<evidence type="ECO:0000256" key="1">
    <source>
        <dbReference type="ARBA" id="ARBA00004477"/>
    </source>
</evidence>
<dbReference type="GeneID" id="19328111"/>
<accession>R8BWM6</accession>
<feature type="transmembrane region" description="Helical" evidence="8">
    <location>
        <begin position="20"/>
        <end position="44"/>
    </location>
</feature>
<proteinExistence type="predicted"/>
<dbReference type="EMBL" id="KB932813">
    <property type="protein sequence ID" value="EOO03735.1"/>
    <property type="molecule type" value="Genomic_DNA"/>
</dbReference>
<gene>
    <name evidence="9" type="ORF">UCRPA7_736</name>
</gene>
<dbReference type="Pfam" id="PF06775">
    <property type="entry name" value="Seipin"/>
    <property type="match status" value="1"/>
</dbReference>
<evidence type="ECO:0000313" key="9">
    <source>
        <dbReference type="EMBL" id="EOO03735.1"/>
    </source>
</evidence>
<sequence>MEFARNTYDAVTSKKAQRTLVNTVLIVASSTILFGLAAIAYLLFYHNFLPDQVTTVPVHLQYGYELNPYGVASLADKNLKDLQDYDITVTLNLPRSRPNLDRGNFMIALHLLEAAPSKIAAAITQPNPPGPSSAFEGKTVLYTSTRPAILPYTDPLVSLASRLLFLAYHIVFPASEKVTLVVPMVEKLRFREGGMMPTSLALDIQAGQSLQVYSVSVTITAQLYGLRWIMHKYWITSFFVFTTLFWLCEMGFMIAGWVALSMLFAGPSEQEKLKIEPDRTGGGGAVVKTEGNSKSGTDEDVPMTFPTSSRQPPLRYEPSVKEEPGAESSELANIAPAGGEADDEDDEEDEQGRWRGDSGIGTSYSDRDGSSLRRRSSRGRSS</sequence>
<reference evidence="10" key="1">
    <citation type="journal article" date="2013" name="Genome Announc.">
        <title>Draft genome sequence of the ascomycete Phaeoacremonium aleophilum strain UCR-PA7, a causal agent of the esca disease complex in grapevines.</title>
        <authorList>
            <person name="Blanco-Ulate B."/>
            <person name="Rolshausen P."/>
            <person name="Cantu D."/>
        </authorList>
    </citation>
    <scope>NUCLEOTIDE SEQUENCE [LARGE SCALE GENOMIC DNA]</scope>
    <source>
        <strain evidence="10">UCR-PA7</strain>
    </source>
</reference>
<evidence type="ECO:0000256" key="7">
    <source>
        <dbReference type="SAM" id="MobiDB-lite"/>
    </source>
</evidence>
<evidence type="ECO:0000256" key="6">
    <source>
        <dbReference type="ARBA" id="ARBA00023136"/>
    </source>
</evidence>
<keyword evidence="9" id="KW-0436">Ligase</keyword>
<dbReference type="KEGG" id="tmn:UCRPA7_736"/>
<dbReference type="PANTHER" id="PTHR21212">
    <property type="entry name" value="BERNARDINELLI-SEIP CONGENITAL LIPODYSTROPHY 2 HOMOLOG BSCL2 PROTEIN"/>
    <property type="match status" value="1"/>
</dbReference>
<keyword evidence="4 8" id="KW-1133">Transmembrane helix</keyword>